<comment type="caution">
    <text evidence="1">The sequence shown here is derived from an EMBL/GenBank/DDBJ whole genome shotgun (WGS) entry which is preliminary data.</text>
</comment>
<accession>A0ACC0B373</accession>
<organism evidence="1 2">
    <name type="scientific">Catharanthus roseus</name>
    <name type="common">Madagascar periwinkle</name>
    <name type="synonym">Vinca rosea</name>
    <dbReference type="NCBI Taxonomy" id="4058"/>
    <lineage>
        <taxon>Eukaryota</taxon>
        <taxon>Viridiplantae</taxon>
        <taxon>Streptophyta</taxon>
        <taxon>Embryophyta</taxon>
        <taxon>Tracheophyta</taxon>
        <taxon>Spermatophyta</taxon>
        <taxon>Magnoliopsida</taxon>
        <taxon>eudicotyledons</taxon>
        <taxon>Gunneridae</taxon>
        <taxon>Pentapetalae</taxon>
        <taxon>asterids</taxon>
        <taxon>lamiids</taxon>
        <taxon>Gentianales</taxon>
        <taxon>Apocynaceae</taxon>
        <taxon>Rauvolfioideae</taxon>
        <taxon>Vinceae</taxon>
        <taxon>Catharanthinae</taxon>
        <taxon>Catharanthus</taxon>
    </lineage>
</organism>
<dbReference type="Proteomes" id="UP001060085">
    <property type="component" value="Linkage Group LG04"/>
</dbReference>
<evidence type="ECO:0000313" key="2">
    <source>
        <dbReference type="Proteomes" id="UP001060085"/>
    </source>
</evidence>
<protein>
    <submittedName>
        <fullName evidence="1">Uncharacterized protein</fullName>
    </submittedName>
</protein>
<proteinExistence type="predicted"/>
<sequence>MMFSGQKGPISLNIFKWKRRGESSLTSGLLNDVPPEIELSDYRRAPSTGSESPSALLNGESLNVEPIADLDLFFERLYSYYCEKGLWCIIIKWIFELLSLAFTICFSGFVLLYVDWNGLRNAKCGMDAVESGIKPCDLSKEALHQHPLTPFTLSKAIIVGYLGIFSIYWVFCFLRFFAQLKDTLKIRHFYYNSLHVTDSEIQTMPWALILEKVVQLQSSQQLCVVKDLSIHDVMMRLMRKENYLIGMLNKGVLAFPISHWVPGAGPTVKFGPSGVRYRLMLTKTLEWTLNWCVLQSMFDRNFCIRRDFISDSKTLKKRLMIVGLAMLLLSPFLVIFMLVYLFLRHAEQFYNHPSTASSRRWSNLSKWIFREFNEVDHFFKHRINSSLFHASDYLKQFPSPIITIVAKFISFVSGGFAAILIIIAFLEESLLEGHIFGRNLFWYAAVFGTITALSRAAVMDELPVLDPQGAMSLVVQHTHYMPKRWRGKENTEAVRMEFETLFQYTGMMLLEEMASIFLTPYLLIFVVPKRVDDILQFIADFTVDVEGVGHVCSFSIFDFQNHGNSKYGSPFNSSWFQRSSQGKMEKSFLSFQNSYPSWEPNAQGKLFLSTLEKFREQQLQVQGVRPAAYMTSRMQHGNLNFRGLGDRNSYLSREVPFVTNILGTGNQLGSMWLADGERKNYPYILDWFYTLRPQPTSDTSRENPQPFDVIQEDTNDFWTSPQLRQKEELCDENQGCLYKDRAHNHLEASTSAPLFHESSVLRQHESSHVAHPTGSHWWARTKPPTANPETSFLEPPNFNHDRYDYYDNISDRSEQDHLDWRNNSSLSRTFIMDDLDGGGFNLPFGDIYGRQSDNSPDEDLDPSDMV</sequence>
<reference evidence="2" key="1">
    <citation type="journal article" date="2023" name="Nat. Plants">
        <title>Single-cell RNA sequencing provides a high-resolution roadmap for understanding the multicellular compartmentation of specialized metabolism.</title>
        <authorList>
            <person name="Sun S."/>
            <person name="Shen X."/>
            <person name="Li Y."/>
            <person name="Li Y."/>
            <person name="Wang S."/>
            <person name="Li R."/>
            <person name="Zhang H."/>
            <person name="Shen G."/>
            <person name="Guo B."/>
            <person name="Wei J."/>
            <person name="Xu J."/>
            <person name="St-Pierre B."/>
            <person name="Chen S."/>
            <person name="Sun C."/>
        </authorList>
    </citation>
    <scope>NUCLEOTIDE SEQUENCE [LARGE SCALE GENOMIC DNA]</scope>
</reference>
<dbReference type="EMBL" id="CM044704">
    <property type="protein sequence ID" value="KAI5667099.1"/>
    <property type="molecule type" value="Genomic_DNA"/>
</dbReference>
<evidence type="ECO:0000313" key="1">
    <source>
        <dbReference type="EMBL" id="KAI5667099.1"/>
    </source>
</evidence>
<keyword evidence="2" id="KW-1185">Reference proteome</keyword>
<name>A0ACC0B373_CATRO</name>
<gene>
    <name evidence="1" type="ORF">M9H77_16952</name>
</gene>